<feature type="signal peptide" evidence="5">
    <location>
        <begin position="1"/>
        <end position="22"/>
    </location>
</feature>
<dbReference type="Proteomes" id="UP001065174">
    <property type="component" value="Chromosome"/>
</dbReference>
<evidence type="ECO:0000259" key="6">
    <source>
        <dbReference type="PROSITE" id="PS50059"/>
    </source>
</evidence>
<comment type="catalytic activity">
    <reaction evidence="1 3 4">
        <text>[protein]-peptidylproline (omega=180) = [protein]-peptidylproline (omega=0)</text>
        <dbReference type="Rhea" id="RHEA:16237"/>
        <dbReference type="Rhea" id="RHEA-COMP:10747"/>
        <dbReference type="Rhea" id="RHEA-COMP:10748"/>
        <dbReference type="ChEBI" id="CHEBI:83833"/>
        <dbReference type="ChEBI" id="CHEBI:83834"/>
        <dbReference type="EC" id="5.2.1.8"/>
    </reaction>
</comment>
<name>A0ABY6CUA7_9BACT</name>
<dbReference type="SUPFAM" id="SSF54534">
    <property type="entry name" value="FKBP-like"/>
    <property type="match status" value="1"/>
</dbReference>
<evidence type="ECO:0000313" key="7">
    <source>
        <dbReference type="EMBL" id="UXP33919.1"/>
    </source>
</evidence>
<dbReference type="RefSeq" id="WP_262311345.1">
    <property type="nucleotide sequence ID" value="NZ_CP106679.1"/>
</dbReference>
<comment type="similarity">
    <text evidence="4">Belongs to the FKBP-type PPIase family.</text>
</comment>
<reference evidence="7" key="1">
    <citation type="submission" date="2022-09" db="EMBL/GenBank/DDBJ databases">
        <title>Comparative genomics and taxonomic characterization of three novel marine species of genus Reichenbachiella exhibiting antioxidant and polysaccharide degradation activities.</title>
        <authorList>
            <person name="Muhammad N."/>
            <person name="Lee Y.-J."/>
            <person name="Ko J."/>
            <person name="Kim S.-G."/>
        </authorList>
    </citation>
    <scope>NUCLEOTIDE SEQUENCE</scope>
    <source>
        <strain evidence="7">BKB1-1</strain>
    </source>
</reference>
<gene>
    <name evidence="7" type="ORF">N6H18_08175</name>
</gene>
<evidence type="ECO:0000256" key="3">
    <source>
        <dbReference type="PROSITE-ProRule" id="PRU00277"/>
    </source>
</evidence>
<protein>
    <recommendedName>
        <fullName evidence="4">Peptidyl-prolyl cis-trans isomerase</fullName>
        <ecNumber evidence="4">5.2.1.8</ecNumber>
    </recommendedName>
</protein>
<evidence type="ECO:0000256" key="5">
    <source>
        <dbReference type="SAM" id="SignalP"/>
    </source>
</evidence>
<dbReference type="GO" id="GO:0003755">
    <property type="term" value="F:peptidyl-prolyl cis-trans isomerase activity"/>
    <property type="evidence" value="ECO:0007669"/>
    <property type="project" value="UniProtKB-EC"/>
</dbReference>
<dbReference type="EC" id="5.2.1.8" evidence="4"/>
<dbReference type="PROSITE" id="PS51257">
    <property type="entry name" value="PROKAR_LIPOPROTEIN"/>
    <property type="match status" value="1"/>
</dbReference>
<feature type="domain" description="PPIase FKBP-type" evidence="6">
    <location>
        <begin position="88"/>
        <end position="237"/>
    </location>
</feature>
<dbReference type="EMBL" id="CP106679">
    <property type="protein sequence ID" value="UXP33919.1"/>
    <property type="molecule type" value="Genomic_DNA"/>
</dbReference>
<proteinExistence type="inferred from homology"/>
<organism evidence="7 8">
    <name type="scientific">Reichenbachiella agarivorans</name>
    <dbReference type="NCBI Taxonomy" id="2979464"/>
    <lineage>
        <taxon>Bacteria</taxon>
        <taxon>Pseudomonadati</taxon>
        <taxon>Bacteroidota</taxon>
        <taxon>Cytophagia</taxon>
        <taxon>Cytophagales</taxon>
        <taxon>Reichenbachiellaceae</taxon>
        <taxon>Reichenbachiella</taxon>
    </lineage>
</organism>
<dbReference type="PROSITE" id="PS50059">
    <property type="entry name" value="FKBP_PPIASE"/>
    <property type="match status" value="1"/>
</dbReference>
<sequence>MIDKKVRAFVFWSVLVMVGLMASCSNPVKDEEEEIERAYQDSLAQAAIDDEIIENYLDAQGYSGVESTDDGIRYVVTQSGNGSFPKINDIVSVDFVGKLPNGDVFDTTVKEVAITTDSAAWVAAGVDVSGLMTDTGQSIDVLIDSLQYYDGSLDYNVFSILKNYVPLTYNYTSSGSGIPSGYITGFKTGLRLLTPQIDKESESMTIFPSAVGYATVDNVRIPANSVLIFEFTLTNIRP</sequence>
<accession>A0ABY6CUA7</accession>
<keyword evidence="5" id="KW-0732">Signal</keyword>
<evidence type="ECO:0000313" key="8">
    <source>
        <dbReference type="Proteomes" id="UP001065174"/>
    </source>
</evidence>
<keyword evidence="8" id="KW-1185">Reference proteome</keyword>
<dbReference type="Gene3D" id="3.10.50.40">
    <property type="match status" value="1"/>
</dbReference>
<dbReference type="Pfam" id="PF00254">
    <property type="entry name" value="FKBP_C"/>
    <property type="match status" value="1"/>
</dbReference>
<evidence type="ECO:0000256" key="2">
    <source>
        <dbReference type="ARBA" id="ARBA00023110"/>
    </source>
</evidence>
<keyword evidence="2 3" id="KW-0697">Rotamase</keyword>
<keyword evidence="3 4" id="KW-0413">Isomerase</keyword>
<dbReference type="InterPro" id="IPR046357">
    <property type="entry name" value="PPIase_dom_sf"/>
</dbReference>
<evidence type="ECO:0000256" key="1">
    <source>
        <dbReference type="ARBA" id="ARBA00000971"/>
    </source>
</evidence>
<evidence type="ECO:0000256" key="4">
    <source>
        <dbReference type="RuleBase" id="RU003915"/>
    </source>
</evidence>
<feature type="chain" id="PRO_5045543564" description="Peptidyl-prolyl cis-trans isomerase" evidence="5">
    <location>
        <begin position="23"/>
        <end position="238"/>
    </location>
</feature>
<dbReference type="InterPro" id="IPR001179">
    <property type="entry name" value="PPIase_FKBP_dom"/>
</dbReference>